<feature type="region of interest" description="Disordered" evidence="6">
    <location>
        <begin position="1744"/>
        <end position="1811"/>
    </location>
</feature>
<comment type="subcellular location">
    <subcellularLocation>
        <location evidence="1">Cytoplasm</location>
        <location evidence="1">Cytoskeleton</location>
        <location evidence="1">Microtubule organizing center</location>
        <location evidence="1">Centrosome</location>
        <location evidence="1">Centriole</location>
    </subcellularLocation>
</comment>
<dbReference type="Proteomes" id="UP001168990">
    <property type="component" value="Unassembled WGS sequence"/>
</dbReference>
<evidence type="ECO:0000256" key="2">
    <source>
        <dbReference type="ARBA" id="ARBA00022490"/>
    </source>
</evidence>
<keyword evidence="2" id="KW-0963">Cytoplasm</keyword>
<comment type="similarity">
    <text evidence="4">Belongs to the CEP135/TSGA10 family.</text>
</comment>
<feature type="compositionally biased region" description="Polar residues" evidence="6">
    <location>
        <begin position="1629"/>
        <end position="1671"/>
    </location>
</feature>
<keyword evidence="8" id="KW-1185">Reference proteome</keyword>
<feature type="region of interest" description="Disordered" evidence="6">
    <location>
        <begin position="1518"/>
        <end position="1538"/>
    </location>
</feature>
<proteinExistence type="inferred from homology"/>
<evidence type="ECO:0000256" key="6">
    <source>
        <dbReference type="SAM" id="MobiDB-lite"/>
    </source>
</evidence>
<feature type="coiled-coil region" evidence="5">
    <location>
        <begin position="495"/>
        <end position="565"/>
    </location>
</feature>
<comment type="caution">
    <text evidence="7">The sequence shown here is derived from an EMBL/GenBank/DDBJ whole genome shotgun (WGS) entry which is preliminary data.</text>
</comment>
<feature type="coiled-coil region" evidence="5">
    <location>
        <begin position="81"/>
        <end position="154"/>
    </location>
</feature>
<organism evidence="7 8">
    <name type="scientific">Microctonus aethiopoides</name>
    <dbReference type="NCBI Taxonomy" id="144406"/>
    <lineage>
        <taxon>Eukaryota</taxon>
        <taxon>Metazoa</taxon>
        <taxon>Ecdysozoa</taxon>
        <taxon>Arthropoda</taxon>
        <taxon>Hexapoda</taxon>
        <taxon>Insecta</taxon>
        <taxon>Pterygota</taxon>
        <taxon>Neoptera</taxon>
        <taxon>Endopterygota</taxon>
        <taxon>Hymenoptera</taxon>
        <taxon>Apocrita</taxon>
        <taxon>Ichneumonoidea</taxon>
        <taxon>Braconidae</taxon>
        <taxon>Euphorinae</taxon>
        <taxon>Microctonus</taxon>
    </lineage>
</organism>
<dbReference type="InterPro" id="IPR051877">
    <property type="entry name" value="Centriole_BasalBody_StrucProt"/>
</dbReference>
<name>A0AA39C7C9_9HYME</name>
<feature type="region of interest" description="Disordered" evidence="6">
    <location>
        <begin position="1311"/>
        <end position="1333"/>
    </location>
</feature>
<feature type="region of interest" description="Disordered" evidence="6">
    <location>
        <begin position="1604"/>
        <end position="1730"/>
    </location>
</feature>
<feature type="compositionally biased region" description="Low complexity" evidence="6">
    <location>
        <begin position="1608"/>
        <end position="1619"/>
    </location>
</feature>
<keyword evidence="3" id="KW-0206">Cytoskeleton</keyword>
<dbReference type="EMBL" id="JAQQBS010001424">
    <property type="protein sequence ID" value="KAK0159279.1"/>
    <property type="molecule type" value="Genomic_DNA"/>
</dbReference>
<reference evidence="7" key="1">
    <citation type="journal article" date="2023" name="bioRxiv">
        <title>Scaffold-level genome assemblies of two parasitoid biocontrol wasps reveal the parthenogenesis mechanism and an associated novel virus.</title>
        <authorList>
            <person name="Inwood S."/>
            <person name="Skelly J."/>
            <person name="Guhlin J."/>
            <person name="Harrop T."/>
            <person name="Goldson S."/>
            <person name="Dearden P."/>
        </authorList>
    </citation>
    <scope>NUCLEOTIDE SEQUENCE</scope>
    <source>
        <strain evidence="7">Irish</strain>
        <tissue evidence="7">Whole body</tissue>
    </source>
</reference>
<evidence type="ECO:0000256" key="3">
    <source>
        <dbReference type="ARBA" id="ARBA00023212"/>
    </source>
</evidence>
<keyword evidence="5" id="KW-0175">Coiled coil</keyword>
<dbReference type="Gene3D" id="1.20.5.170">
    <property type="match status" value="1"/>
</dbReference>
<feature type="compositionally biased region" description="Polar residues" evidence="6">
    <location>
        <begin position="1846"/>
        <end position="1864"/>
    </location>
</feature>
<sequence>MCTSTDESYSIAIRYRTVRKRLDNLGYREALSLDALPLTEKLLADLIQTTESLKHFKAIADNNIESCRQSSLSIDPHNYDNTKLVQECNELHNQLLEIKQNNLIQTKDLKRKIQRLESECSDLQLASSRNLKRIKDLELESSNKSKKIQELLGKCCKPTISNAGLASKKRSAYPLRKPVIESEPLLTEINGIIQYPNLTKINPQIVDLVSMADRKISSLNHEVIKLKDELSLQTDNVDTLKTQLAMKEKEINRLKKLHDSGRSYNVTLKECSCHKNEPCCGQCNFINRRTTGNYSQSVCNKLEEISEVKVLQQAKLNLEQQLRDALDKQHDAMSQAMKLAERNEELEKELRDIDHVALAVEADCNSTVKQNNKRVSQLKEKLDNAMQKVRDLENSLLVEKRLSQELRADLEGCKLEKRSIQRTLDNSLEERKRLTDRINELTIIVSNDQKHSLSSVNNNNANNMNSNGNNGHGEMSDGTTNKGIKKMTDDSRKLIEQLERDRDYYKDQWNKLNEKLDKASDTENVELWSKICDLKHQLNEKEAQIAELQRDKRGLSREKFNLENRVQMTKPHSRSPCNYCKVCRSMNACICPSSVRITDETSSGPKIMLTRLEHERDTARADVERLTEERDILHQRLELATEAHTNEQRRLRDRLRELETKLDEAKAEKQNFLISQGNRQSTLSSLEDELKDARNELRMVKQELAAQRTQYFQLRALQDQTDQALGDVQSQLAQAESELTRALDRNKNLDQQQLQMDNQIIELKQEINTLRTNMARLDYEKDQLLINLDEKTERIAALEREVMVKEQQTIGVDQQLRDVQHKNQIHLEQSAEQERQLRNMQIEMENYQRQLNAAVVDREHAIRENKRLQNDLAAVTCETRTLQRELQASHAESFDLKRQLQTYVSEVRRAEELLNKKENERTEMLNHFRSLSLEASVLENNNQSLESEAAEAKGALQSTRDRLIDLEGQLADKECQIRRYENQIKELSENVASLEVQMRQQIELRDGIELDLNALRDLCVKLDAQKDSLQEELNNCAAMKILYEAQINKLENEQKAASDQRNRDRAEVDSFEKLLEQETRNSMECRRLNQELQNEISRLKERVSDLQNKLSAESAKLRSCQNQAAEYDKQIADLRRKVTDEKFNRVQVEEERRRVNQYNGEKSIKPTEYNMGEPVKGTSQIVTFGTTNANEELSHGSLRPLQVLMGHKEATRPIHAIHEAETTNRFEPGIGLYKGLPFCECIEESHHKHMKVNEPKVAFSHVPGVGEPVQSIGGMPGSGPISVKTIVEEDANHKDIRLQITEQPIMNKRALYTDDGPTKNERSNSTNSARKMTAKSYPPMEALEHYINLVSDEKKTEEKKDVIPNADQIENDVLLKSNTTGEKKLILEKIPSKFSFHNLLTAQNMSNTILKNEKQPRVAVDNNTINEEDRAEQQMENKQKDAKTQVFERKKRKENCGCYINNPLSNCKARNHKEKAHVEFEFDANDKYDDDEGYNTARLSKSVGTSINIKNIPSKDNFSLDKQNASTKKVSESSQTSAPKFPVSMTVNYADSTPVKMNLKDSEVIIPTIELNSVDMNNNLMDVKKMATIMQNRLALLNNLKSKYTFDNNSNNKKNGSNNEKQKNKVHIENSNLVEFTSPKMSTSLKLQSGDRSNKQQGLSKRLSLQPNVANDNEHHMPMRHKNTTENVSSVPDKKLRTNETEETDRGSKSLQNRFKDVNSEEKNNNDENLRNCKMNKCRRCPLGKKISSRTSSRRSMNAETQSSQTQVEAGTSYSYVDAIQSSPRKRRQKNKTQSPESSHSPHKDQSTRSKFNNEITNRPAAKGFLVSSSSFEEINDELSARHINSKSAENTQNSNKQYQSHSRPSTRERVIQQSQSLFVKSTTPVLTRDKYHEKFEC</sequence>
<feature type="coiled-coil region" evidence="5">
    <location>
        <begin position="308"/>
        <end position="444"/>
    </location>
</feature>
<feature type="region of interest" description="Disordered" evidence="6">
    <location>
        <begin position="460"/>
        <end position="485"/>
    </location>
</feature>
<protein>
    <recommendedName>
        <fullName evidence="9">Centrosomal protein of 135 kDa</fullName>
    </recommendedName>
</protein>
<accession>A0AA39C7C9</accession>
<feature type="region of interest" description="Disordered" evidence="6">
    <location>
        <begin position="1846"/>
        <end position="1872"/>
    </location>
</feature>
<evidence type="ECO:0008006" key="9">
    <source>
        <dbReference type="Google" id="ProtNLM"/>
    </source>
</evidence>
<evidence type="ECO:0000256" key="4">
    <source>
        <dbReference type="ARBA" id="ARBA00038123"/>
    </source>
</evidence>
<gene>
    <name evidence="7" type="ORF">PV328_010176</name>
</gene>
<evidence type="ECO:0000256" key="1">
    <source>
        <dbReference type="ARBA" id="ARBA00004114"/>
    </source>
</evidence>
<feature type="compositionally biased region" description="Polar residues" evidence="6">
    <location>
        <begin position="1758"/>
        <end position="1783"/>
    </location>
</feature>
<dbReference type="PANTHER" id="PTHR20544">
    <property type="entry name" value="CENTROSOMAL PROTEIN CEP135"/>
    <property type="match status" value="1"/>
</dbReference>
<evidence type="ECO:0000313" key="8">
    <source>
        <dbReference type="Proteomes" id="UP001168990"/>
    </source>
</evidence>
<evidence type="ECO:0000313" key="7">
    <source>
        <dbReference type="EMBL" id="KAK0159279.1"/>
    </source>
</evidence>
<dbReference type="PANTHER" id="PTHR20544:SF0">
    <property type="entry name" value="NUCLEOPROTEIN TPR_MLP1 DOMAIN-CONTAINING PROTEIN"/>
    <property type="match status" value="1"/>
</dbReference>
<reference evidence="7" key="2">
    <citation type="submission" date="2023-03" db="EMBL/GenBank/DDBJ databases">
        <authorList>
            <person name="Inwood S.N."/>
            <person name="Skelly J.G."/>
            <person name="Guhlin J."/>
            <person name="Harrop T.W.R."/>
            <person name="Goldson S.G."/>
            <person name="Dearden P.K."/>
        </authorList>
    </citation>
    <scope>NUCLEOTIDE SEQUENCE</scope>
    <source>
        <strain evidence="7">Irish</strain>
        <tissue evidence="7">Whole body</tissue>
    </source>
</reference>
<evidence type="ECO:0000256" key="5">
    <source>
        <dbReference type="SAM" id="Coils"/>
    </source>
</evidence>
<feature type="coiled-coil region" evidence="5">
    <location>
        <begin position="609"/>
        <end position="1137"/>
    </location>
</feature>
<feature type="compositionally biased region" description="Low complexity" evidence="6">
    <location>
        <begin position="460"/>
        <end position="469"/>
    </location>
</feature>
<dbReference type="GO" id="GO:0005814">
    <property type="term" value="C:centriole"/>
    <property type="evidence" value="ECO:0007669"/>
    <property type="project" value="UniProtKB-SubCell"/>
</dbReference>
<feature type="compositionally biased region" description="Basic and acidic residues" evidence="6">
    <location>
        <begin position="1692"/>
        <end position="1730"/>
    </location>
</feature>